<dbReference type="EMBL" id="MK072308">
    <property type="protein sequence ID" value="AYV81821.1"/>
    <property type="molecule type" value="Genomic_DNA"/>
</dbReference>
<reference evidence="1" key="1">
    <citation type="submission" date="2018-10" db="EMBL/GenBank/DDBJ databases">
        <title>Hidden diversity of soil giant viruses.</title>
        <authorList>
            <person name="Schulz F."/>
            <person name="Alteio L."/>
            <person name="Goudeau D."/>
            <person name="Ryan E.M."/>
            <person name="Malmstrom R.R."/>
            <person name="Blanchard J."/>
            <person name="Woyke T."/>
        </authorList>
    </citation>
    <scope>NUCLEOTIDE SEQUENCE</scope>
    <source>
        <strain evidence="1">HAV1</strain>
    </source>
</reference>
<organism evidence="1">
    <name type="scientific">Harvfovirus sp</name>
    <dbReference type="NCBI Taxonomy" id="2487768"/>
    <lineage>
        <taxon>Viruses</taxon>
        <taxon>Varidnaviria</taxon>
        <taxon>Bamfordvirae</taxon>
        <taxon>Nucleocytoviricota</taxon>
        <taxon>Megaviricetes</taxon>
        <taxon>Imitervirales</taxon>
        <taxon>Mimiviridae</taxon>
        <taxon>Klosneuvirinae</taxon>
    </lineage>
</organism>
<name>A0A3G5A6F1_9VIRU</name>
<accession>A0A3G5A6F1</accession>
<evidence type="ECO:0000313" key="1">
    <source>
        <dbReference type="EMBL" id="AYV81821.1"/>
    </source>
</evidence>
<gene>
    <name evidence="1" type="ORF">Harvfovirus66_2</name>
</gene>
<proteinExistence type="predicted"/>
<protein>
    <submittedName>
        <fullName evidence="1">Uncharacterized protein</fullName>
    </submittedName>
</protein>
<sequence>MQIIYIIIIIIIILLIFCNSTKDHFSKDHTDVYNENWAKYGNNNGQFFDQNTFGMDLPNYINPCKHIRNNHQYRKLISQIMNCKGAWCHNEKYWKCQEELGENDCYHVEHIIDKRSPEFECDQCEDIAANLVMSYGQWDNELGRKPYDVSTREKEIVYGKDKMDIARYYINYCLQSRQLNQS</sequence>